<comment type="caution">
    <text evidence="1">The sequence shown here is derived from an EMBL/GenBank/DDBJ whole genome shotgun (WGS) entry which is preliminary data.</text>
</comment>
<protein>
    <submittedName>
        <fullName evidence="1">Uncharacterized protein</fullName>
    </submittedName>
</protein>
<proteinExistence type="predicted"/>
<reference evidence="1" key="1">
    <citation type="journal article" date="2017" name="Nature">
        <title>The sunflower genome provides insights into oil metabolism, flowering and Asterid evolution.</title>
        <authorList>
            <person name="Badouin H."/>
            <person name="Gouzy J."/>
            <person name="Grassa C.J."/>
            <person name="Murat F."/>
            <person name="Staton S.E."/>
            <person name="Cottret L."/>
            <person name="Lelandais-Briere C."/>
            <person name="Owens G.L."/>
            <person name="Carrere S."/>
            <person name="Mayjonade B."/>
            <person name="Legrand L."/>
            <person name="Gill N."/>
            <person name="Kane N.C."/>
            <person name="Bowers J.E."/>
            <person name="Hubner S."/>
            <person name="Bellec A."/>
            <person name="Berard A."/>
            <person name="Berges H."/>
            <person name="Blanchet N."/>
            <person name="Boniface M.C."/>
            <person name="Brunel D."/>
            <person name="Catrice O."/>
            <person name="Chaidir N."/>
            <person name="Claudel C."/>
            <person name="Donnadieu C."/>
            <person name="Faraut T."/>
            <person name="Fievet G."/>
            <person name="Helmstetter N."/>
            <person name="King M."/>
            <person name="Knapp S.J."/>
            <person name="Lai Z."/>
            <person name="Le Paslier M.C."/>
            <person name="Lippi Y."/>
            <person name="Lorenzon L."/>
            <person name="Mandel J.R."/>
            <person name="Marage G."/>
            <person name="Marchand G."/>
            <person name="Marquand E."/>
            <person name="Bret-Mestries E."/>
            <person name="Morien E."/>
            <person name="Nambeesan S."/>
            <person name="Nguyen T."/>
            <person name="Pegot-Espagnet P."/>
            <person name="Pouilly N."/>
            <person name="Raftis F."/>
            <person name="Sallet E."/>
            <person name="Schiex T."/>
            <person name="Thomas J."/>
            <person name="Vandecasteele C."/>
            <person name="Vares D."/>
            <person name="Vear F."/>
            <person name="Vautrin S."/>
            <person name="Crespi M."/>
            <person name="Mangin B."/>
            <person name="Burke J.M."/>
            <person name="Salse J."/>
            <person name="Munos S."/>
            <person name="Vincourt P."/>
            <person name="Rieseberg L.H."/>
            <person name="Langlade N.B."/>
        </authorList>
    </citation>
    <scope>NUCLEOTIDE SEQUENCE</scope>
    <source>
        <tissue evidence="1">Leaves</tissue>
    </source>
</reference>
<dbReference type="Proteomes" id="UP000215914">
    <property type="component" value="Unassembled WGS sequence"/>
</dbReference>
<gene>
    <name evidence="1" type="ORF">HanXRQr2_Chr12g0562701</name>
</gene>
<name>A0A9K3MXV5_HELAN</name>
<keyword evidence="2" id="KW-1185">Reference proteome</keyword>
<accession>A0A9K3MXV5</accession>
<dbReference type="AlphaFoldDB" id="A0A9K3MXV5"/>
<reference evidence="1" key="2">
    <citation type="submission" date="2020-06" db="EMBL/GenBank/DDBJ databases">
        <title>Helianthus annuus Genome sequencing and assembly Release 2.</title>
        <authorList>
            <person name="Gouzy J."/>
            <person name="Langlade N."/>
            <person name="Munos S."/>
        </authorList>
    </citation>
    <scope>NUCLEOTIDE SEQUENCE</scope>
    <source>
        <tissue evidence="1">Leaves</tissue>
    </source>
</reference>
<evidence type="ECO:0000313" key="2">
    <source>
        <dbReference type="Proteomes" id="UP000215914"/>
    </source>
</evidence>
<dbReference type="Gramene" id="mRNA:HanXRQr2_Chr12g0562701">
    <property type="protein sequence ID" value="mRNA:HanXRQr2_Chr12g0562701"/>
    <property type="gene ID" value="HanXRQr2_Chr12g0562701"/>
</dbReference>
<evidence type="ECO:0000313" key="1">
    <source>
        <dbReference type="EMBL" id="KAF5779706.1"/>
    </source>
</evidence>
<organism evidence="1 2">
    <name type="scientific">Helianthus annuus</name>
    <name type="common">Common sunflower</name>
    <dbReference type="NCBI Taxonomy" id="4232"/>
    <lineage>
        <taxon>Eukaryota</taxon>
        <taxon>Viridiplantae</taxon>
        <taxon>Streptophyta</taxon>
        <taxon>Embryophyta</taxon>
        <taxon>Tracheophyta</taxon>
        <taxon>Spermatophyta</taxon>
        <taxon>Magnoliopsida</taxon>
        <taxon>eudicotyledons</taxon>
        <taxon>Gunneridae</taxon>
        <taxon>Pentapetalae</taxon>
        <taxon>asterids</taxon>
        <taxon>campanulids</taxon>
        <taxon>Asterales</taxon>
        <taxon>Asteraceae</taxon>
        <taxon>Asteroideae</taxon>
        <taxon>Heliantheae alliance</taxon>
        <taxon>Heliantheae</taxon>
        <taxon>Helianthus</taxon>
    </lineage>
</organism>
<sequence>METSNNILLHVNVFCFLISGGKKHRSGVFDNGSKRVWVDMGQNSHPFFYKSVSRFLLSLTNGSKRVWVVGIYIVFDNRLLGLKWSVGVQLHLHLHQILRILHRQILRIIHHLLLHQEQIQIQGRQWQLSWEGQQELDF</sequence>
<dbReference type="EMBL" id="MNCJ02000327">
    <property type="protein sequence ID" value="KAF5779706.1"/>
    <property type="molecule type" value="Genomic_DNA"/>
</dbReference>